<gene>
    <name evidence="1" type="ORF">RCL2_001831000</name>
</gene>
<name>A0A8H3QTD9_9GLOM</name>
<accession>A0A8H3QTD9</accession>
<organism evidence="1 2">
    <name type="scientific">Rhizophagus clarus</name>
    <dbReference type="NCBI Taxonomy" id="94130"/>
    <lineage>
        <taxon>Eukaryota</taxon>
        <taxon>Fungi</taxon>
        <taxon>Fungi incertae sedis</taxon>
        <taxon>Mucoromycota</taxon>
        <taxon>Glomeromycotina</taxon>
        <taxon>Glomeromycetes</taxon>
        <taxon>Glomerales</taxon>
        <taxon>Glomeraceae</taxon>
        <taxon>Rhizophagus</taxon>
    </lineage>
</organism>
<proteinExistence type="predicted"/>
<dbReference type="EMBL" id="BLAL01000205">
    <property type="protein sequence ID" value="GES91503.1"/>
    <property type="molecule type" value="Genomic_DNA"/>
</dbReference>
<dbReference type="OrthoDB" id="2322700at2759"/>
<protein>
    <submittedName>
        <fullName evidence="1">Uncharacterized protein</fullName>
    </submittedName>
</protein>
<sequence>MMGMQSIQILFNTSEMIYLALVNSFRHTRSNDEILTIREKLDHLERYLKILAPHILNITPVSGSNDSAFFKGSNEDDNLDDVFISQDQNCNHI</sequence>
<dbReference type="AlphaFoldDB" id="A0A8H3QTD9"/>
<reference evidence="1" key="1">
    <citation type="submission" date="2019-10" db="EMBL/GenBank/DDBJ databases">
        <title>Conservation and host-specific expression of non-tandemly repeated heterogenous ribosome RNA gene in arbuscular mycorrhizal fungi.</title>
        <authorList>
            <person name="Maeda T."/>
            <person name="Kobayashi Y."/>
            <person name="Nakagawa T."/>
            <person name="Ezawa T."/>
            <person name="Yamaguchi K."/>
            <person name="Bino T."/>
            <person name="Nishimoto Y."/>
            <person name="Shigenobu S."/>
            <person name="Kawaguchi M."/>
        </authorList>
    </citation>
    <scope>NUCLEOTIDE SEQUENCE</scope>
    <source>
        <strain evidence="1">HR1</strain>
    </source>
</reference>
<evidence type="ECO:0000313" key="1">
    <source>
        <dbReference type="EMBL" id="GES91503.1"/>
    </source>
</evidence>
<evidence type="ECO:0000313" key="2">
    <source>
        <dbReference type="Proteomes" id="UP000615446"/>
    </source>
</evidence>
<dbReference type="Proteomes" id="UP000615446">
    <property type="component" value="Unassembled WGS sequence"/>
</dbReference>
<comment type="caution">
    <text evidence="1">The sequence shown here is derived from an EMBL/GenBank/DDBJ whole genome shotgun (WGS) entry which is preliminary data.</text>
</comment>